<name>A0AC58LYA0_CASCN</name>
<keyword evidence="1" id="KW-1185">Reference proteome</keyword>
<evidence type="ECO:0000313" key="2">
    <source>
        <dbReference type="RefSeq" id="XP_073922134.1"/>
    </source>
</evidence>
<organism evidence="1 2">
    <name type="scientific">Castor canadensis</name>
    <name type="common">American beaver</name>
    <dbReference type="NCBI Taxonomy" id="51338"/>
    <lineage>
        <taxon>Eukaryota</taxon>
        <taxon>Metazoa</taxon>
        <taxon>Chordata</taxon>
        <taxon>Craniata</taxon>
        <taxon>Vertebrata</taxon>
        <taxon>Euteleostomi</taxon>
        <taxon>Mammalia</taxon>
        <taxon>Eutheria</taxon>
        <taxon>Euarchontoglires</taxon>
        <taxon>Glires</taxon>
        <taxon>Rodentia</taxon>
        <taxon>Castorimorpha</taxon>
        <taxon>Castoridae</taxon>
        <taxon>Castor</taxon>
    </lineage>
</organism>
<sequence length="706" mass="76752">MTFRKEGDIVYFHVKENLTVLIPRPDLKEWKRIRQKETWTLGVKEDKQNGMDERGGTTSWGTSGQPSPSYDSSRGFTDSPHYSDHLNDSRLGAHEGLSPTPFMNSNLMGKTSERGSFSLYSRDTGLPGCQSSLLRQDLGLGSPAQLSSSGKPGTPYYSFSATSSRRRPLHDSVALDPLQAKKVRKVPPGLPSSVYAPSPNSDDFNRESPSYPSPKPPTSMFASSFFMQDGTHNSSDLWSSSNGMSQPSFGGILGTSTSHMSQSSSYGSLHSHERLSYPPHSVSPTDINTSLPPMSSFHRSSTSSSPYVAASHTPPINGADSILGTRGNAAGSSQTGDALGKALASIYSPDHTSSSFPSNPSTPVGSPSPLTGTSQWPRPGGQAPSSPSYENSLHSLKNRVEQQLHEHLQDAMSFLKDVCEQSRMEDRLDRLDDAIHVLRNHAVGPSTSLPAGHSDIHSLLGPSHNAPIGSLNSNYGGSSLVTNSRSASMVGTHREDSVSLNGNHSVLSNTVSASSTDLNHKTQENYRGGLQSQSGTVVPTEIKTENKEKDENLHEPPSSDDMKSDDESSQKDIKVSSRGRTSSTNEDEDLNPEQKIEREKERRMANNARERLRVRDINEAFKELGRMCQLHLKSEKPQTKLLILHQAVAVILSLEQQVRERNLNPKAACLKRREEEKVSAVSAEPPTTLPGTHPGLSETTNPMGHM</sequence>
<accession>A0AC58LYA0</accession>
<proteinExistence type="predicted"/>
<reference evidence="2" key="1">
    <citation type="submission" date="2025-08" db="UniProtKB">
        <authorList>
            <consortium name="RefSeq"/>
        </authorList>
    </citation>
    <scope>IDENTIFICATION</scope>
</reference>
<dbReference type="RefSeq" id="XP_073922134.1">
    <property type="nucleotide sequence ID" value="XM_074066033.1"/>
</dbReference>
<evidence type="ECO:0000313" key="1">
    <source>
        <dbReference type="Proteomes" id="UP001732720"/>
    </source>
</evidence>
<protein>
    <submittedName>
        <fullName evidence="2">Transcription factor 12 isoform X2</fullName>
    </submittedName>
</protein>
<gene>
    <name evidence="2" type="primary">Tcf12</name>
</gene>
<dbReference type="Proteomes" id="UP001732720">
    <property type="component" value="Chromosome 2"/>
</dbReference>